<proteinExistence type="predicted"/>
<dbReference type="EMBL" id="CP061336">
    <property type="protein sequence ID" value="QNU68962.1"/>
    <property type="molecule type" value="Genomic_DNA"/>
</dbReference>
<reference evidence="2 3" key="1">
    <citation type="submission" date="2020-09" db="EMBL/GenBank/DDBJ databases">
        <title>Characterization and genome sequencing of Ruminiclostridium sp. nov. MA18.</title>
        <authorList>
            <person name="Rettenmaier R."/>
            <person name="Kowollik M.-L."/>
            <person name="Liebl W."/>
            <person name="Zverlov V."/>
        </authorList>
    </citation>
    <scope>NUCLEOTIDE SEQUENCE [LARGE SCALE GENOMIC DNA]</scope>
    <source>
        <strain evidence="2 3">MA18</strain>
    </source>
</reference>
<name>A0A7H1VUA0_9FIRM</name>
<evidence type="ECO:0000313" key="2">
    <source>
        <dbReference type="EMBL" id="QNU68962.1"/>
    </source>
</evidence>
<evidence type="ECO:0000313" key="3">
    <source>
        <dbReference type="Proteomes" id="UP000306409"/>
    </source>
</evidence>
<gene>
    <name evidence="2" type="ORF">EHE19_008080</name>
</gene>
<organism evidence="2 3">
    <name type="scientific">Ruminiclostridium herbifermentans</name>
    <dbReference type="NCBI Taxonomy" id="2488810"/>
    <lineage>
        <taxon>Bacteria</taxon>
        <taxon>Bacillati</taxon>
        <taxon>Bacillota</taxon>
        <taxon>Clostridia</taxon>
        <taxon>Eubacteriales</taxon>
        <taxon>Oscillospiraceae</taxon>
        <taxon>Ruminiclostridium</taxon>
    </lineage>
</organism>
<keyword evidence="1" id="KW-0812">Transmembrane</keyword>
<keyword evidence="3" id="KW-1185">Reference proteome</keyword>
<dbReference type="AlphaFoldDB" id="A0A7H1VUA0"/>
<feature type="transmembrane region" description="Helical" evidence="1">
    <location>
        <begin position="35"/>
        <end position="59"/>
    </location>
</feature>
<keyword evidence="1" id="KW-1133">Transmembrane helix</keyword>
<sequence length="81" mass="9333">MIVNYIFVVKRNMLYTEMSTINYDLEGGRKYGICLFGLFNIILLLGLIGVGIYGFILFVKLANRGIKALDIYINEKTNNRY</sequence>
<dbReference type="KEGG" id="rher:EHE19_008080"/>
<accession>A0A7H1VUA0</accession>
<protein>
    <submittedName>
        <fullName evidence="2">Uncharacterized protein</fullName>
    </submittedName>
</protein>
<dbReference type="Proteomes" id="UP000306409">
    <property type="component" value="Chromosome"/>
</dbReference>
<evidence type="ECO:0000256" key="1">
    <source>
        <dbReference type="SAM" id="Phobius"/>
    </source>
</evidence>
<keyword evidence="1" id="KW-0472">Membrane</keyword>